<proteinExistence type="predicted"/>
<dbReference type="Proteomes" id="UP000003027">
    <property type="component" value="Unassembled WGS sequence"/>
</dbReference>
<reference evidence="1" key="1">
    <citation type="submission" date="2008-12" db="EMBL/GenBank/DDBJ databases">
        <title>Annotation of the Yersinia mollaretii ATCC 43969 genome.</title>
        <authorList>
            <person name="Read T.D."/>
            <person name="Akmal A."/>
            <person name="Bishop-Lilly K."/>
            <person name="Chen P.E."/>
            <person name="Cook C."/>
            <person name="Kiley M.P."/>
            <person name="Lentz S."/>
            <person name="Mateczun A."/>
            <person name="Nagarajan N."/>
            <person name="Nolan N."/>
            <person name="Osborne B.I."/>
            <person name="Pop M."/>
            <person name="Sozhamannan S."/>
            <person name="Stewart A.C."/>
            <person name="Sulakvelidze A."/>
            <person name="Thomason B."/>
            <person name="Willner K."/>
            <person name="Zwick M.E."/>
        </authorList>
    </citation>
    <scope>NUCLEOTIDE SEQUENCE [LARGE SCALE GENOMIC DNA]</scope>
    <source>
        <strain evidence="1">ATCC 43969</strain>
    </source>
</reference>
<organism evidence="1 2">
    <name type="scientific">Yersinia mollaretii (strain ATCC 43969 / DSM 18520 / CIP 103324 / CNY 7263 / WAIP 204)</name>
    <dbReference type="NCBI Taxonomy" id="349967"/>
    <lineage>
        <taxon>Bacteria</taxon>
        <taxon>Pseudomonadati</taxon>
        <taxon>Pseudomonadota</taxon>
        <taxon>Gammaproteobacteria</taxon>
        <taxon>Enterobacterales</taxon>
        <taxon>Yersiniaceae</taxon>
        <taxon>Yersinia</taxon>
    </lineage>
</organism>
<protein>
    <submittedName>
        <fullName evidence="1">Uncharacterized protein</fullName>
    </submittedName>
</protein>
<accession>A0ABP2EFI1</accession>
<gene>
    <name evidence="1" type="ORF">ymoll0001_26920</name>
</gene>
<keyword evidence="2" id="KW-1185">Reference proteome</keyword>
<comment type="caution">
    <text evidence="1">The sequence shown here is derived from an EMBL/GenBank/DDBJ whole genome shotgun (WGS) entry which is preliminary data.</text>
</comment>
<name>A0ABP2EFI1_YERMW</name>
<dbReference type="EMBL" id="AALD02000011">
    <property type="protein sequence ID" value="EEQ11182.1"/>
    <property type="molecule type" value="Genomic_DNA"/>
</dbReference>
<sequence length="61" mass="6863">MFYTNALGYYGENIQRVTIFTGNCAFANNCVGIMKVSYISALLLSERVGFVTIPPYFLRVD</sequence>
<evidence type="ECO:0000313" key="1">
    <source>
        <dbReference type="EMBL" id="EEQ11182.1"/>
    </source>
</evidence>
<evidence type="ECO:0000313" key="2">
    <source>
        <dbReference type="Proteomes" id="UP000003027"/>
    </source>
</evidence>